<evidence type="ECO:0000256" key="1">
    <source>
        <dbReference type="SAM" id="MobiDB-lite"/>
    </source>
</evidence>
<evidence type="ECO:0000313" key="2">
    <source>
        <dbReference type="EMBL" id="CAE7617392.1"/>
    </source>
</evidence>
<dbReference type="Proteomes" id="UP000604046">
    <property type="component" value="Unassembled WGS sequence"/>
</dbReference>
<comment type="caution">
    <text evidence="2">The sequence shown here is derived from an EMBL/GenBank/DDBJ whole genome shotgun (WGS) entry which is preliminary data.</text>
</comment>
<dbReference type="AlphaFoldDB" id="A0A812VH91"/>
<organism evidence="2 3">
    <name type="scientific">Symbiodinium natans</name>
    <dbReference type="NCBI Taxonomy" id="878477"/>
    <lineage>
        <taxon>Eukaryota</taxon>
        <taxon>Sar</taxon>
        <taxon>Alveolata</taxon>
        <taxon>Dinophyceae</taxon>
        <taxon>Suessiales</taxon>
        <taxon>Symbiodiniaceae</taxon>
        <taxon>Symbiodinium</taxon>
    </lineage>
</organism>
<evidence type="ECO:0000313" key="3">
    <source>
        <dbReference type="Proteomes" id="UP000604046"/>
    </source>
</evidence>
<reference evidence="2" key="1">
    <citation type="submission" date="2021-02" db="EMBL/GenBank/DDBJ databases">
        <authorList>
            <person name="Dougan E. K."/>
            <person name="Rhodes N."/>
            <person name="Thang M."/>
            <person name="Chan C."/>
        </authorList>
    </citation>
    <scope>NUCLEOTIDE SEQUENCE</scope>
</reference>
<sequence>MVLSWRLRDLHVNCREANFREVKKYAVHYPHLFRVADVIGNTALHYAAMSLDAEFVAFVLDIYREPKNFATLTVRYETREALLGDGLALRPGGPYSAGDFVVARLSQQGLAATVGVLVGDGLEATSSEFDFSRRDAFVRVQPDPKVEDIVRALENGSWPKCFPLLLRFRRPAHMEILAEDTWTLVEAGVTERKLHPDILRQGTLILRMLSRERQLLAERTAARKPPPTLDLSLLGPASKRKPDSQTQSPLSVGAAPNLPSIFAQSPLQSPQFARSIRPPPDDVSLPSLSKTRSEPALPKLPWARVG</sequence>
<gene>
    <name evidence="2" type="ORF">SNAT2548_LOCUS35103</name>
</gene>
<feature type="compositionally biased region" description="Polar residues" evidence="1">
    <location>
        <begin position="262"/>
        <end position="272"/>
    </location>
</feature>
<accession>A0A812VH91</accession>
<dbReference type="EMBL" id="CAJNDS010002845">
    <property type="protein sequence ID" value="CAE7617392.1"/>
    <property type="molecule type" value="Genomic_DNA"/>
</dbReference>
<feature type="region of interest" description="Disordered" evidence="1">
    <location>
        <begin position="218"/>
        <end position="306"/>
    </location>
</feature>
<proteinExistence type="predicted"/>
<dbReference type="OrthoDB" id="411353at2759"/>
<protein>
    <submittedName>
        <fullName evidence="2">Uncharacterized protein</fullName>
    </submittedName>
</protein>
<name>A0A812VH91_9DINO</name>
<keyword evidence="3" id="KW-1185">Reference proteome</keyword>